<dbReference type="KEGG" id="pden:F1C79_11350"/>
<evidence type="ECO:0000313" key="1">
    <source>
        <dbReference type="EMBL" id="QEY72156.1"/>
    </source>
</evidence>
<dbReference type="Proteomes" id="UP000326659">
    <property type="component" value="Chromosome"/>
</dbReference>
<evidence type="ECO:0000313" key="2">
    <source>
        <dbReference type="Proteomes" id="UP000326659"/>
    </source>
</evidence>
<gene>
    <name evidence="1" type="ORF">F1C79_11350</name>
</gene>
<dbReference type="EMBL" id="CP043626">
    <property type="protein sequence ID" value="QEY72156.1"/>
    <property type="molecule type" value="Genomic_DNA"/>
</dbReference>
<reference evidence="1 2" key="1">
    <citation type="submission" date="2019-09" db="EMBL/GenBank/DDBJ databases">
        <title>Prosopis cineraria nodule microbiome.</title>
        <authorList>
            <person name="Chaluvadi S.R."/>
            <person name="Ali R."/>
            <person name="Wang X."/>
        </authorList>
    </citation>
    <scope>NUCLEOTIDE SEQUENCE [LARGE SCALE GENOMIC DNA]</scope>
    <source>
        <strain evidence="1 2">BG1</strain>
    </source>
</reference>
<protein>
    <submittedName>
        <fullName evidence="1">Uncharacterized protein</fullName>
    </submittedName>
</protein>
<name>A0A9X7R455_PSEDE</name>
<organism evidence="1 2">
    <name type="scientific">Pseudomonas denitrificans</name>
    <dbReference type="NCBI Taxonomy" id="43306"/>
    <lineage>
        <taxon>Bacteria</taxon>
        <taxon>Pseudomonadati</taxon>
        <taxon>Pseudomonadota</taxon>
        <taxon>Gammaproteobacteria</taxon>
        <taxon>Pseudomonadales</taxon>
        <taxon>Pseudomonadaceae</taxon>
        <taxon>Halopseudomonas</taxon>
    </lineage>
</organism>
<dbReference type="AlphaFoldDB" id="A0A9X7R455"/>
<keyword evidence="2" id="KW-1185">Reference proteome</keyword>
<dbReference type="RefSeq" id="WP_151187478.1">
    <property type="nucleotide sequence ID" value="NZ_CP043626.1"/>
</dbReference>
<accession>A0A9X7R455</accession>
<sequence>MKHSAGKILFAAPLILNFSICESANREGCAANESLYFSCITSRAESIRLCGAKNLPISGSAHLTYGGKVINSEKSISKPDLKYNWYSRFQTEYLRVKFLTKEISYTLYRDYDQSISKNYKYGVIEKKEGSEVSTPCEKIYKDNLTEFIKDVTCDNEDALGCRF</sequence>
<dbReference type="OrthoDB" id="6973064at2"/>
<proteinExistence type="predicted"/>